<dbReference type="InterPro" id="IPR036736">
    <property type="entry name" value="ACP-like_sf"/>
</dbReference>
<dbReference type="SMART" id="SM00822">
    <property type="entry name" value="PKS_KR"/>
    <property type="match status" value="1"/>
</dbReference>
<dbReference type="InterPro" id="IPR057326">
    <property type="entry name" value="KR_dom"/>
</dbReference>
<dbReference type="PANTHER" id="PTHR43775:SF51">
    <property type="entry name" value="INACTIVE PHENOLPHTHIOCEROL SYNTHESIS POLYKETIDE SYNTHASE TYPE I PKS1-RELATED"/>
    <property type="match status" value="1"/>
</dbReference>
<gene>
    <name evidence="3" type="ORF">GCM10017567_83670</name>
</gene>
<comment type="caution">
    <text evidence="3">The sequence shown here is derived from an EMBL/GenBank/DDBJ whole genome shotgun (WGS) entry which is preliminary data.</text>
</comment>
<proteinExistence type="predicted"/>
<dbReference type="SUPFAM" id="SSF51735">
    <property type="entry name" value="NAD(P)-binding Rossmann-fold domains"/>
    <property type="match status" value="2"/>
</dbReference>
<dbReference type="Pfam" id="PF08659">
    <property type="entry name" value="KR"/>
    <property type="match status" value="1"/>
</dbReference>
<name>A0ABQ3KTH7_9PSEU</name>
<sequence length="536" mass="54907">MAAERSGRWLVLDPGCPGWAENWSAALGGAGTRTVRVPAGVSREDLADLVRDAASEPGLSGVVSLLAAAAEPDSREPAVPVGVAGTLALVQAMADAGMTVPLWCLTRGAVSVGAADPVSDSGQARVWGLGFVAGLEHPEIWGGLADVPAEASATAVARLWSVLARGGDEDQVAVRAGGVFGRRVARVPERGARGTWRPRGTALVLGGGGALGRHVAGWLARSGCEHIVLASRGAVPEGFEAELAALGAEVAVERCDLTDRTSVAALARRMRAAGAAPRSVFHCAGAADMTGLRDLTLRGFAEAGAAKTAGAPHLAEFFGADLDAFVLFACFPGVWGSYGRGASVAADAYLDGLARHLRGAGVPATTVTWGAWAAGATLDHPVVVEQLRRGGVSPLPPEGALDTLSALLAGGVTSELVIDLDWARFAAVFTARRPSALIGEISWAPGRPIAELPETERGQALSDLTRIEVAAVLGLSRPDLVRPAESLAGQGLDDDLAKALHERLSRRAGVAFPAGSVVRSDTPLELAARLATVFDA</sequence>
<organism evidence="3 4">
    <name type="scientific">Amycolatopsis bullii</name>
    <dbReference type="NCBI Taxonomy" id="941987"/>
    <lineage>
        <taxon>Bacteria</taxon>
        <taxon>Bacillati</taxon>
        <taxon>Actinomycetota</taxon>
        <taxon>Actinomycetes</taxon>
        <taxon>Pseudonocardiales</taxon>
        <taxon>Pseudonocardiaceae</taxon>
        <taxon>Amycolatopsis</taxon>
    </lineage>
</organism>
<reference evidence="4" key="1">
    <citation type="journal article" date="2019" name="Int. J. Syst. Evol. Microbiol.">
        <title>The Global Catalogue of Microorganisms (GCM) 10K type strain sequencing project: providing services to taxonomists for standard genome sequencing and annotation.</title>
        <authorList>
            <consortium name="The Broad Institute Genomics Platform"/>
            <consortium name="The Broad Institute Genome Sequencing Center for Infectious Disease"/>
            <person name="Wu L."/>
            <person name="Ma J."/>
        </authorList>
    </citation>
    <scope>NUCLEOTIDE SEQUENCE [LARGE SCALE GENOMIC DNA]</scope>
    <source>
        <strain evidence="4">CGMCC 4.7680</strain>
    </source>
</reference>
<protein>
    <recommendedName>
        <fullName evidence="2">Ketoreductase domain-containing protein</fullName>
    </recommendedName>
</protein>
<dbReference type="Gene3D" id="3.40.50.720">
    <property type="entry name" value="NAD(P)-binding Rossmann-like Domain"/>
    <property type="match status" value="1"/>
</dbReference>
<dbReference type="EMBL" id="BNAW01000072">
    <property type="protein sequence ID" value="GHG48325.1"/>
    <property type="molecule type" value="Genomic_DNA"/>
</dbReference>
<dbReference type="CDD" id="cd08952">
    <property type="entry name" value="KR_1_SDR_x"/>
    <property type="match status" value="1"/>
</dbReference>
<keyword evidence="1" id="KW-0808">Transferase</keyword>
<keyword evidence="4" id="KW-1185">Reference proteome</keyword>
<dbReference type="InterPro" id="IPR036291">
    <property type="entry name" value="NAD(P)-bd_dom_sf"/>
</dbReference>
<accession>A0ABQ3KTH7</accession>
<evidence type="ECO:0000256" key="1">
    <source>
        <dbReference type="ARBA" id="ARBA00022679"/>
    </source>
</evidence>
<dbReference type="Proteomes" id="UP000649955">
    <property type="component" value="Unassembled WGS sequence"/>
</dbReference>
<dbReference type="InterPro" id="IPR050091">
    <property type="entry name" value="PKS_NRPS_Biosynth_Enz"/>
</dbReference>
<evidence type="ECO:0000259" key="2">
    <source>
        <dbReference type="SMART" id="SM00822"/>
    </source>
</evidence>
<evidence type="ECO:0000313" key="4">
    <source>
        <dbReference type="Proteomes" id="UP000649955"/>
    </source>
</evidence>
<dbReference type="InterPro" id="IPR013968">
    <property type="entry name" value="PKS_KR"/>
</dbReference>
<dbReference type="PANTHER" id="PTHR43775">
    <property type="entry name" value="FATTY ACID SYNTHASE"/>
    <property type="match status" value="1"/>
</dbReference>
<dbReference type="Gene3D" id="1.10.1200.10">
    <property type="entry name" value="ACP-like"/>
    <property type="match status" value="1"/>
</dbReference>
<evidence type="ECO:0000313" key="3">
    <source>
        <dbReference type="EMBL" id="GHG48325.1"/>
    </source>
</evidence>
<feature type="domain" description="Ketoreductase" evidence="2">
    <location>
        <begin position="200"/>
        <end position="375"/>
    </location>
</feature>